<evidence type="ECO:0000313" key="1">
    <source>
        <dbReference type="EMBL" id="KTF07999.1"/>
    </source>
</evidence>
<sequence>MLTYVRTYVGFTVCVFVQGFDNALRLNYLFALCVV</sequence>
<protein>
    <submittedName>
        <fullName evidence="1">Uncharacterized protein</fullName>
    </submittedName>
</protein>
<dbReference type="AlphaFoldDB" id="A0A1B6NX16"/>
<dbReference type="EMBL" id="AYSL01000212">
    <property type="protein sequence ID" value="KTF07999.1"/>
    <property type="molecule type" value="Genomic_DNA"/>
</dbReference>
<accession>A0A1B6NX16</accession>
<comment type="caution">
    <text evidence="1">The sequence shown here is derived from an EMBL/GenBank/DDBJ whole genome shotgun (WGS) entry which is preliminary data.</text>
</comment>
<name>A0A1B6NX16_9ZZZZ</name>
<reference evidence="1" key="1">
    <citation type="submission" date="2013-11" db="EMBL/GenBank/DDBJ databases">
        <title>Microbial diversity, functional groups and degradation webs in Northern and Southern Mediterranean and Red Sea marine crude oil polluted sites.</title>
        <authorList>
            <person name="Daffonchio D."/>
            <person name="Mapelli F."/>
            <person name="Ferrer M."/>
            <person name="Richter M."/>
            <person name="Cherif A."/>
            <person name="Malkawi H.I."/>
            <person name="Yakimov M.M."/>
            <person name="Abdel-Fattah Y.R."/>
            <person name="Blaghen M."/>
            <person name="Golyshin P.N."/>
            <person name="Kalogerakis N."/>
            <person name="Boon N."/>
            <person name="Magagnini M."/>
            <person name="Fava F."/>
        </authorList>
    </citation>
    <scope>NUCLEOTIDE SEQUENCE</scope>
</reference>
<proteinExistence type="predicted"/>
<gene>
    <name evidence="1" type="ORF">MGSAQ_000504</name>
</gene>
<organism evidence="1">
    <name type="scientific">marine sediment metagenome</name>
    <dbReference type="NCBI Taxonomy" id="412755"/>
    <lineage>
        <taxon>unclassified sequences</taxon>
        <taxon>metagenomes</taxon>
        <taxon>ecological metagenomes</taxon>
    </lineage>
</organism>